<evidence type="ECO:0000313" key="2">
    <source>
        <dbReference type="EMBL" id="NYI43054.1"/>
    </source>
</evidence>
<dbReference type="Proteomes" id="UP000562045">
    <property type="component" value="Unassembled WGS sequence"/>
</dbReference>
<feature type="transmembrane region" description="Helical" evidence="1">
    <location>
        <begin position="35"/>
        <end position="57"/>
    </location>
</feature>
<organism evidence="2 4">
    <name type="scientific">Nocardioides aromaticivorans</name>
    <dbReference type="NCBI Taxonomy" id="200618"/>
    <lineage>
        <taxon>Bacteria</taxon>
        <taxon>Bacillati</taxon>
        <taxon>Actinomycetota</taxon>
        <taxon>Actinomycetes</taxon>
        <taxon>Propionibacteriales</taxon>
        <taxon>Nocardioidaceae</taxon>
        <taxon>Nocardioides</taxon>
    </lineage>
</organism>
<accession>A0A7Y9ZCU0</accession>
<sequence length="152" mass="16527">MASTHAWDNLTHDMREELNDLAHFSTIDANRQGRVALWATLTALPLVWGLDMLFGVMTDHWDSYVAVWANNFLPGSADDAVMWIGIVTLAIGVLVAVAPHFGGDVLGIWLVLLAINLFGVDGVAHLAVGMLALAFCSFAMARMVRGDHIREA</sequence>
<evidence type="ECO:0008006" key="6">
    <source>
        <dbReference type="Google" id="ProtNLM"/>
    </source>
</evidence>
<dbReference type="AlphaFoldDB" id="A0A7Y9ZCU0"/>
<name>A0A7Y9ZCU0_9ACTN</name>
<proteinExistence type="predicted"/>
<dbReference type="EMBL" id="CP022295">
    <property type="protein sequence ID" value="QSR27014.1"/>
    <property type="molecule type" value="Genomic_DNA"/>
</dbReference>
<reference evidence="2 4" key="2">
    <citation type="submission" date="2020-07" db="EMBL/GenBank/DDBJ databases">
        <title>Sequencing the genomes of 1000 actinobacteria strains.</title>
        <authorList>
            <person name="Klenk H.-P."/>
        </authorList>
    </citation>
    <scope>NUCLEOTIDE SEQUENCE [LARGE SCALE GENOMIC DNA]</scope>
    <source>
        <strain evidence="2 4">DSM 15131</strain>
    </source>
</reference>
<dbReference type="Proteomes" id="UP000662818">
    <property type="component" value="Chromosome"/>
</dbReference>
<protein>
    <recommendedName>
        <fullName evidence="6">Transmembrane protein</fullName>
    </recommendedName>
</protein>
<reference evidence="3 5" key="1">
    <citation type="submission" date="2017-06" db="EMBL/GenBank/DDBJ databases">
        <title>Complete Genome Sequence of the Soil Carbazole-Degrading Bacterium Nocardioides aromaticivorans IC177.</title>
        <authorList>
            <person name="Vejarano F."/>
            <person name="Suzuki-Minakuchi C."/>
            <person name="Ohtsubo Y."/>
            <person name="Tsuda M."/>
            <person name="Okada K."/>
            <person name="Nojiri H."/>
        </authorList>
    </citation>
    <scope>NUCLEOTIDE SEQUENCE [LARGE SCALE GENOMIC DNA]</scope>
    <source>
        <strain evidence="3 5">IC177</strain>
    </source>
</reference>
<keyword evidence="1" id="KW-0472">Membrane</keyword>
<feature type="transmembrane region" description="Helical" evidence="1">
    <location>
        <begin position="80"/>
        <end position="98"/>
    </location>
</feature>
<dbReference type="RefSeq" id="WP_036544623.1">
    <property type="nucleotide sequence ID" value="NZ_CP022295.1"/>
</dbReference>
<evidence type="ECO:0000313" key="5">
    <source>
        <dbReference type="Proteomes" id="UP000662818"/>
    </source>
</evidence>
<dbReference type="EMBL" id="JACBZM010000001">
    <property type="protein sequence ID" value="NYI43054.1"/>
    <property type="molecule type" value="Genomic_DNA"/>
</dbReference>
<keyword evidence="1" id="KW-0812">Transmembrane</keyword>
<feature type="transmembrane region" description="Helical" evidence="1">
    <location>
        <begin position="105"/>
        <end position="120"/>
    </location>
</feature>
<evidence type="ECO:0000313" key="4">
    <source>
        <dbReference type="Proteomes" id="UP000562045"/>
    </source>
</evidence>
<gene>
    <name evidence="2" type="ORF">BJ993_000134</name>
    <name evidence="3" type="ORF">CFH99_15395</name>
</gene>
<evidence type="ECO:0000256" key="1">
    <source>
        <dbReference type="SAM" id="Phobius"/>
    </source>
</evidence>
<keyword evidence="1" id="KW-1133">Transmembrane helix</keyword>
<keyword evidence="5" id="KW-1185">Reference proteome</keyword>
<evidence type="ECO:0000313" key="3">
    <source>
        <dbReference type="EMBL" id="QSR27014.1"/>
    </source>
</evidence>